<dbReference type="PANTHER" id="PTHR47738:SF3">
    <property type="entry name" value="PHOSPHOTRANSFERASE SYSTEM MANNITOL_FRUCTOSE-SPECIFIC IIA DOMAIN CONTAINING PROTEIN"/>
    <property type="match status" value="1"/>
</dbReference>
<dbReference type="PROSITE" id="PS51094">
    <property type="entry name" value="PTS_EIIA_TYPE_2"/>
    <property type="match status" value="1"/>
</dbReference>
<dbReference type="OrthoDB" id="370976at2"/>
<dbReference type="RefSeq" id="WP_047130837.1">
    <property type="nucleotide sequence ID" value="NZ_CP015114.1"/>
</dbReference>
<evidence type="ECO:0000313" key="4">
    <source>
        <dbReference type="EMBL" id="RZH99783.1"/>
    </source>
</evidence>
<dbReference type="Pfam" id="PF00359">
    <property type="entry name" value="PTS_EIIA_2"/>
    <property type="match status" value="1"/>
</dbReference>
<evidence type="ECO:0000313" key="6">
    <source>
        <dbReference type="Proteomes" id="UP000595942"/>
    </source>
</evidence>
<proteinExistence type="predicted"/>
<keyword evidence="4" id="KW-0762">Sugar transport</keyword>
<feature type="domain" description="PTS EIIA type-2" evidence="2">
    <location>
        <begin position="2"/>
        <end position="156"/>
    </location>
</feature>
<organism evidence="4 5">
    <name type="scientific">Staphylococcus condimenti</name>
    <dbReference type="NCBI Taxonomy" id="70255"/>
    <lineage>
        <taxon>Bacteria</taxon>
        <taxon>Bacillati</taxon>
        <taxon>Bacillota</taxon>
        <taxon>Bacilli</taxon>
        <taxon>Bacillales</taxon>
        <taxon>Staphylococcaceae</taxon>
        <taxon>Staphylococcus</taxon>
    </lineage>
</organism>
<dbReference type="Proteomes" id="UP000595942">
    <property type="component" value="Chromosome"/>
</dbReference>
<dbReference type="SUPFAM" id="SSF55804">
    <property type="entry name" value="Phoshotransferase/anion transport protein"/>
    <property type="match status" value="1"/>
</dbReference>
<comment type="subunit">
    <text evidence="1">Homodimer or homotrimer. Seems to be a monomer when not phosphorylated.</text>
</comment>
<reference evidence="3 6" key="2">
    <citation type="submission" date="2021-01" db="EMBL/GenBank/DDBJ databases">
        <title>FDA dAtabase for Regulatory Grade micrObial Sequences (FDA-ARGOS): Supporting development and validation of Infectious Disease Dx tests.</title>
        <authorList>
            <person name="Sproer C."/>
            <person name="Gronow S."/>
            <person name="Severitt S."/>
            <person name="Schroder I."/>
            <person name="Tallon L."/>
            <person name="Sadzewicz L."/>
            <person name="Zhao X."/>
            <person name="Boylan J."/>
            <person name="Ott S."/>
            <person name="Bowen H."/>
            <person name="Vavikolanu K."/>
            <person name="Mehta A."/>
            <person name="Aluvathingal J."/>
            <person name="Nadendla S."/>
            <person name="Lowell S."/>
            <person name="Myers T."/>
            <person name="Yan Y."/>
            <person name="Sichtig H."/>
        </authorList>
    </citation>
    <scope>NUCLEOTIDE SEQUENCE [LARGE SCALE GENOMIC DNA]</scope>
    <source>
        <strain evidence="3 6">FDAARGOS_1148</strain>
    </source>
</reference>
<evidence type="ECO:0000313" key="5">
    <source>
        <dbReference type="Proteomes" id="UP000293854"/>
    </source>
</evidence>
<dbReference type="KEGG" id="scv:A4G25_11645"/>
<dbReference type="InterPro" id="IPR051541">
    <property type="entry name" value="PTS_SugarTrans_NitroReg"/>
</dbReference>
<sequence>MSYLFSKDSVFVSNATSKEEVFTEVSEALYKLGDVKDNFLEHVLEREKNYPTAISLANISKAYPNVAIPHTEPEFVNNTKIVPVKLTNSIVFQNMSSPHKDITVDFLFVILNADKASQVHLLSDLVAFFETQDKDALAEFFTLTDTDAIYDYLQANFKA</sequence>
<keyword evidence="6" id="KW-1185">Reference proteome</keyword>
<gene>
    <name evidence="4" type="ORF">EIG99_13310</name>
    <name evidence="3" type="ORF">I6J05_06820</name>
</gene>
<evidence type="ECO:0000313" key="3">
    <source>
        <dbReference type="EMBL" id="QQS81641.1"/>
    </source>
</evidence>
<dbReference type="InterPro" id="IPR002178">
    <property type="entry name" value="PTS_EIIA_type-2_dom"/>
</dbReference>
<reference evidence="4 5" key="1">
    <citation type="submission" date="2018-11" db="EMBL/GenBank/DDBJ databases">
        <title>Genomic profiling of Staphylococcus species from a Poultry farm system in KwaZulu-Natal, South Africa.</title>
        <authorList>
            <person name="Amoako D.G."/>
            <person name="Somboro A.M."/>
            <person name="Abia A.L.K."/>
            <person name="Bester L.A."/>
            <person name="Essack S.Y."/>
        </authorList>
    </citation>
    <scope>NUCLEOTIDE SEQUENCE [LARGE SCALE GENOMIC DNA]</scope>
    <source>
        <strain evidence="4 5">SA11</strain>
    </source>
</reference>
<keyword evidence="4" id="KW-0813">Transport</keyword>
<dbReference type="Gene3D" id="3.40.930.10">
    <property type="entry name" value="Mannitol-specific EII, Chain A"/>
    <property type="match status" value="1"/>
</dbReference>
<accession>A0A143PDG7</accession>
<dbReference type="EMBL" id="RQTE01000420">
    <property type="protein sequence ID" value="RZH99783.1"/>
    <property type="molecule type" value="Genomic_DNA"/>
</dbReference>
<protein>
    <submittedName>
        <fullName evidence="4">PTS sugar transporter subunit IIA</fullName>
    </submittedName>
</protein>
<dbReference type="CDD" id="cd00211">
    <property type="entry name" value="PTS_IIA_fru"/>
    <property type="match status" value="1"/>
</dbReference>
<evidence type="ECO:0000256" key="1">
    <source>
        <dbReference type="ARBA" id="ARBA00011798"/>
    </source>
</evidence>
<dbReference type="PANTHER" id="PTHR47738">
    <property type="entry name" value="PTS SYSTEM FRUCTOSE-LIKE EIIA COMPONENT-RELATED"/>
    <property type="match status" value="1"/>
</dbReference>
<dbReference type="InterPro" id="IPR016152">
    <property type="entry name" value="PTrfase/Anion_transptr"/>
</dbReference>
<name>A0A143PDG7_9STAP</name>
<dbReference type="Proteomes" id="UP000293854">
    <property type="component" value="Unassembled WGS sequence"/>
</dbReference>
<dbReference type="EMBL" id="CP068073">
    <property type="protein sequence ID" value="QQS81641.1"/>
    <property type="molecule type" value="Genomic_DNA"/>
</dbReference>
<evidence type="ECO:0000259" key="2">
    <source>
        <dbReference type="PROSITE" id="PS51094"/>
    </source>
</evidence>
<dbReference type="GeneID" id="93726012"/>
<dbReference type="AlphaFoldDB" id="A0A143PDG7"/>